<dbReference type="EMBL" id="JBHSIS010000023">
    <property type="protein sequence ID" value="MFC4858617.1"/>
    <property type="molecule type" value="Genomic_DNA"/>
</dbReference>
<feature type="domain" description="HTH tetR-type" evidence="6">
    <location>
        <begin position="4"/>
        <end position="62"/>
    </location>
</feature>
<evidence type="ECO:0000256" key="4">
    <source>
        <dbReference type="PROSITE-ProRule" id="PRU00335"/>
    </source>
</evidence>
<evidence type="ECO:0000259" key="6">
    <source>
        <dbReference type="PROSITE" id="PS50977"/>
    </source>
</evidence>
<dbReference type="RefSeq" id="WP_378061214.1">
    <property type="nucleotide sequence ID" value="NZ_JBHSIS010000023.1"/>
</dbReference>
<keyword evidence="2 4" id="KW-0238">DNA-binding</keyword>
<dbReference type="PANTHER" id="PTHR30055">
    <property type="entry name" value="HTH-TYPE TRANSCRIPTIONAL REGULATOR RUTR"/>
    <property type="match status" value="1"/>
</dbReference>
<feature type="region of interest" description="Disordered" evidence="5">
    <location>
        <begin position="75"/>
        <end position="95"/>
    </location>
</feature>
<keyword evidence="8" id="KW-1185">Reference proteome</keyword>
<comment type="caution">
    <text evidence="7">The sequence shown here is derived from an EMBL/GenBank/DDBJ whole genome shotgun (WGS) entry which is preliminary data.</text>
</comment>
<reference evidence="8" key="1">
    <citation type="journal article" date="2019" name="Int. J. Syst. Evol. Microbiol.">
        <title>The Global Catalogue of Microorganisms (GCM) 10K type strain sequencing project: providing services to taxonomists for standard genome sequencing and annotation.</title>
        <authorList>
            <consortium name="The Broad Institute Genomics Platform"/>
            <consortium name="The Broad Institute Genome Sequencing Center for Infectious Disease"/>
            <person name="Wu L."/>
            <person name="Ma J."/>
        </authorList>
    </citation>
    <scope>NUCLEOTIDE SEQUENCE [LARGE SCALE GENOMIC DNA]</scope>
    <source>
        <strain evidence="8">ZS-22-S1</strain>
    </source>
</reference>
<dbReference type="InterPro" id="IPR050109">
    <property type="entry name" value="HTH-type_TetR-like_transc_reg"/>
</dbReference>
<name>A0ABV9SDS1_9PSEU</name>
<dbReference type="Gene3D" id="1.10.357.10">
    <property type="entry name" value="Tetracycline Repressor, domain 2"/>
    <property type="match status" value="1"/>
</dbReference>
<dbReference type="PANTHER" id="PTHR30055:SF234">
    <property type="entry name" value="HTH-TYPE TRANSCRIPTIONAL REGULATOR BETI"/>
    <property type="match status" value="1"/>
</dbReference>
<gene>
    <name evidence="7" type="ORF">ACFPCV_34400</name>
</gene>
<dbReference type="Pfam" id="PF00440">
    <property type="entry name" value="TetR_N"/>
    <property type="match status" value="1"/>
</dbReference>
<dbReference type="InterPro" id="IPR009057">
    <property type="entry name" value="Homeodomain-like_sf"/>
</dbReference>
<feature type="DNA-binding region" description="H-T-H motif" evidence="4">
    <location>
        <begin position="25"/>
        <end position="44"/>
    </location>
</feature>
<accession>A0ABV9SDS1</accession>
<keyword evidence="3" id="KW-0804">Transcription</keyword>
<evidence type="ECO:0000256" key="1">
    <source>
        <dbReference type="ARBA" id="ARBA00023015"/>
    </source>
</evidence>
<evidence type="ECO:0000256" key="2">
    <source>
        <dbReference type="ARBA" id="ARBA00023125"/>
    </source>
</evidence>
<sequence>MTDAPTRDRLLTAATELLTASPEVSTRAICERAGVQAPTLYHYFGNKQGLLAAVVEDRFTTTCWPWRRTPTRSRHCARAGTTMSASAWRTRTTTR</sequence>
<keyword evidence="1" id="KW-0805">Transcription regulation</keyword>
<evidence type="ECO:0000256" key="5">
    <source>
        <dbReference type="SAM" id="MobiDB-lite"/>
    </source>
</evidence>
<dbReference type="Proteomes" id="UP001595859">
    <property type="component" value="Unassembled WGS sequence"/>
</dbReference>
<dbReference type="PROSITE" id="PS50977">
    <property type="entry name" value="HTH_TETR_2"/>
    <property type="match status" value="1"/>
</dbReference>
<evidence type="ECO:0000313" key="7">
    <source>
        <dbReference type="EMBL" id="MFC4858617.1"/>
    </source>
</evidence>
<organism evidence="7 8">
    <name type="scientific">Actinophytocola glycyrrhizae</name>
    <dbReference type="NCBI Taxonomy" id="2044873"/>
    <lineage>
        <taxon>Bacteria</taxon>
        <taxon>Bacillati</taxon>
        <taxon>Actinomycetota</taxon>
        <taxon>Actinomycetes</taxon>
        <taxon>Pseudonocardiales</taxon>
        <taxon>Pseudonocardiaceae</taxon>
    </lineage>
</organism>
<dbReference type="InterPro" id="IPR001647">
    <property type="entry name" value="HTH_TetR"/>
</dbReference>
<evidence type="ECO:0000256" key="3">
    <source>
        <dbReference type="ARBA" id="ARBA00023163"/>
    </source>
</evidence>
<evidence type="ECO:0000313" key="8">
    <source>
        <dbReference type="Proteomes" id="UP001595859"/>
    </source>
</evidence>
<dbReference type="SUPFAM" id="SSF46689">
    <property type="entry name" value="Homeodomain-like"/>
    <property type="match status" value="1"/>
</dbReference>
<protein>
    <submittedName>
        <fullName evidence="7">TetR/AcrR family transcriptional regulator</fullName>
    </submittedName>
</protein>
<proteinExistence type="predicted"/>